<keyword evidence="2" id="KW-1185">Reference proteome</keyword>
<dbReference type="RefSeq" id="WP_226189680.1">
    <property type="nucleotide sequence ID" value="NZ_JAJADQ010000013.1"/>
</dbReference>
<name>A0ABS8AHX6_9BACT</name>
<organism evidence="1 2">
    <name type="scientific">Hymenobacter nitidus</name>
    <dbReference type="NCBI Taxonomy" id="2880929"/>
    <lineage>
        <taxon>Bacteria</taxon>
        <taxon>Pseudomonadati</taxon>
        <taxon>Bacteroidota</taxon>
        <taxon>Cytophagia</taxon>
        <taxon>Cytophagales</taxon>
        <taxon>Hymenobacteraceae</taxon>
        <taxon>Hymenobacter</taxon>
    </lineage>
</organism>
<reference evidence="1" key="1">
    <citation type="submission" date="2021-10" db="EMBL/GenBank/DDBJ databases">
        <authorList>
            <person name="Dean J.D."/>
            <person name="Kim M.K."/>
            <person name="Newey C.N."/>
            <person name="Stoker T.S."/>
            <person name="Thompson D.W."/>
            <person name="Grose J.H."/>
        </authorList>
    </citation>
    <scope>NUCLEOTIDE SEQUENCE</scope>
    <source>
        <strain evidence="1">BT635</strain>
    </source>
</reference>
<protein>
    <recommendedName>
        <fullName evidence="3">Lipoprotein</fullName>
    </recommendedName>
</protein>
<dbReference type="Proteomes" id="UP001165297">
    <property type="component" value="Unassembled WGS sequence"/>
</dbReference>
<gene>
    <name evidence="1" type="ORF">LGH70_20760</name>
</gene>
<dbReference type="EMBL" id="JAJADQ010000013">
    <property type="protein sequence ID" value="MCB2380038.1"/>
    <property type="molecule type" value="Genomic_DNA"/>
</dbReference>
<comment type="caution">
    <text evidence="1">The sequence shown here is derived from an EMBL/GenBank/DDBJ whole genome shotgun (WGS) entry which is preliminary data.</text>
</comment>
<evidence type="ECO:0000313" key="1">
    <source>
        <dbReference type="EMBL" id="MCB2380038.1"/>
    </source>
</evidence>
<accession>A0ABS8AHX6</accession>
<evidence type="ECO:0008006" key="3">
    <source>
        <dbReference type="Google" id="ProtNLM"/>
    </source>
</evidence>
<proteinExistence type="predicted"/>
<evidence type="ECO:0000313" key="2">
    <source>
        <dbReference type="Proteomes" id="UP001165297"/>
    </source>
</evidence>
<sequence>MSHTASLLRMLALGSAMLCVSCEKDSSLAPRKSCGPEAAASANGEGTGAYTAKNYFQVGMCTCLTGLTQAIDMTQSNYVETPNGNRTSVWTGPVAAALMPPLTLNPTTGVAAFTYLSYWNRDADGVYYDSECVVVADGTGGGIATLTLHAKKAKK</sequence>